<dbReference type="AlphaFoldDB" id="A0A6I6EF78"/>
<evidence type="ECO:0000313" key="2">
    <source>
        <dbReference type="EMBL" id="QGU32840.1"/>
    </source>
</evidence>
<proteinExistence type="predicted"/>
<dbReference type="InterPro" id="IPR032092">
    <property type="entry name" value="PilW"/>
</dbReference>
<dbReference type="NCBIfam" id="TIGR02532">
    <property type="entry name" value="IV_pilin_GFxxxE"/>
    <property type="match status" value="1"/>
</dbReference>
<dbReference type="Pfam" id="PF16074">
    <property type="entry name" value="PilW"/>
    <property type="match status" value="1"/>
</dbReference>
<sequence>MNPLRFSNHRQAGFSLVELMIALVLGLLVTGAVMGVFLSNQQIQRQNEGLARMQESARYAFEVLSRSIREAGGIPCGSGLRVSNVLNPPSQWWADWANNTIRGYAGGDATFPRAFGTAAGDRVSGTEAIVVLSGTGSEGLIIVDHNAPAAEFKVNTTAHGIVDGDILLVCDYDHAAILQTTNASSSTVTIVHNTGTSGVSPGNCSKYLGWPVPSTCGSSGPGSDPPSYTFEKNGFISKLQATGWYIGHNGRGGRSLYRLRLQNNSGSALASAEEVAEGITDLQFQYLRRVAGGLADSYVAASSITDWSEVVAVRLTLITRTLESVGTDQQPIERQWPTVVTLRNRQP</sequence>
<reference evidence="2 3" key="1">
    <citation type="submission" date="2019-12" db="EMBL/GenBank/DDBJ databases">
        <title>The complete genome of the thermophilic, anoxygenic phototrophic gammaproteobacterium Thermochromatium tepidum.</title>
        <authorList>
            <person name="Sattley W.M."/>
            <person name="Swingley W.D."/>
            <person name="Burchell B.M."/>
            <person name="Gurbani S.A."/>
            <person name="Kujawa C.M."/>
            <person name="Nuccio D.A."/>
            <person name="Schladweiler J."/>
            <person name="Shaffer K.N."/>
            <person name="Stokes L.M."/>
            <person name="Touchman J.W."/>
            <person name="Blankenship R.E."/>
            <person name="Madigan M.T."/>
        </authorList>
    </citation>
    <scope>NUCLEOTIDE SEQUENCE [LARGE SCALE GENOMIC DNA]</scope>
    <source>
        <strain evidence="2 3">ATCC 43061</strain>
    </source>
</reference>
<keyword evidence="1" id="KW-0472">Membrane</keyword>
<protein>
    <submittedName>
        <fullName evidence="2">Prepilin-type N-terminal cleavage/methylation domain-containing protein</fullName>
    </submittedName>
</protein>
<dbReference type="Pfam" id="PF07963">
    <property type="entry name" value="N_methyl"/>
    <property type="match status" value="1"/>
</dbReference>
<dbReference type="KEGG" id="ttp:E6P07_07510"/>
<keyword evidence="3" id="KW-1185">Reference proteome</keyword>
<dbReference type="OrthoDB" id="5296662at2"/>
<dbReference type="InterPro" id="IPR012902">
    <property type="entry name" value="N_methyl_site"/>
</dbReference>
<evidence type="ECO:0000313" key="3">
    <source>
        <dbReference type="Proteomes" id="UP000426424"/>
    </source>
</evidence>
<organism evidence="2 3">
    <name type="scientific">Thermochromatium tepidum ATCC 43061</name>
    <dbReference type="NCBI Taxonomy" id="316276"/>
    <lineage>
        <taxon>Bacteria</taxon>
        <taxon>Pseudomonadati</taxon>
        <taxon>Pseudomonadota</taxon>
        <taxon>Gammaproteobacteria</taxon>
        <taxon>Chromatiales</taxon>
        <taxon>Chromatiaceae</taxon>
        <taxon>Thermochromatium</taxon>
    </lineage>
</organism>
<name>A0A6I6EF78_THETI</name>
<dbReference type="EMBL" id="CP039268">
    <property type="protein sequence ID" value="QGU32840.1"/>
    <property type="molecule type" value="Genomic_DNA"/>
</dbReference>
<dbReference type="GO" id="GO:0043683">
    <property type="term" value="P:type IV pilus assembly"/>
    <property type="evidence" value="ECO:0007669"/>
    <property type="project" value="InterPro"/>
</dbReference>
<dbReference type="RefSeq" id="WP_153975034.1">
    <property type="nucleotide sequence ID" value="NZ_CP039268.1"/>
</dbReference>
<dbReference type="Proteomes" id="UP000426424">
    <property type="component" value="Chromosome"/>
</dbReference>
<keyword evidence="1" id="KW-1133">Transmembrane helix</keyword>
<keyword evidence="1" id="KW-0812">Transmembrane</keyword>
<dbReference type="PROSITE" id="PS00409">
    <property type="entry name" value="PROKAR_NTER_METHYL"/>
    <property type="match status" value="1"/>
</dbReference>
<feature type="transmembrane region" description="Helical" evidence="1">
    <location>
        <begin position="12"/>
        <end position="38"/>
    </location>
</feature>
<evidence type="ECO:0000256" key="1">
    <source>
        <dbReference type="SAM" id="Phobius"/>
    </source>
</evidence>
<gene>
    <name evidence="2" type="ORF">E6P07_07510</name>
</gene>
<accession>A0A6I6EF78</accession>